<dbReference type="Pfam" id="PF17921">
    <property type="entry name" value="Integrase_H2C2"/>
    <property type="match status" value="1"/>
</dbReference>
<keyword evidence="5" id="KW-1185">Reference proteome</keyword>
<proteinExistence type="predicted"/>
<sequence>MDTIGYDTDQQGVRTLHSRPPRVHRQALGPPHSHPMAGHMGYERSLKRAQAVLKWPGMPDDLTTLYKQCPTCQKLRAIPASAPEMHSTASDHPFDTVFLDYIGPPHLPRLPLRLFEDWICRFGLPRFVTTDGGSHFANAVMKDGIGLISGNLKSFSPVLRTNHCLLPFSFCPDIQNSHLSRQLAFTFVISLSIHRILFSTSGILHHDNSHRPRSITSTYNSVLPEIRPPELECPRFKHRNLLTIASTFSIVIVLRIISNPLPIPSLFGIPEYLPLHRFPSESNQSIFLMHRYHCSQCLHLLCLFLDFLCLLHPGYIILLFQPPIKCFLLRCL</sequence>
<dbReference type="Gene3D" id="1.10.340.70">
    <property type="match status" value="1"/>
</dbReference>
<evidence type="ECO:0000259" key="3">
    <source>
        <dbReference type="Pfam" id="PF17921"/>
    </source>
</evidence>
<keyword evidence="2" id="KW-0472">Membrane</keyword>
<keyword evidence="2" id="KW-1133">Transmembrane helix</keyword>
<dbReference type="PANTHER" id="PTHR47266">
    <property type="entry name" value="ENDONUCLEASE-RELATED"/>
    <property type="match status" value="1"/>
</dbReference>
<accession>A0ABQ8UEX5</accession>
<reference evidence="4" key="1">
    <citation type="journal article" date="2022" name="bioRxiv">
        <title>Genomics of Preaxostyla Flagellates Illuminates Evolutionary Transitions and the Path Towards Mitochondrial Loss.</title>
        <authorList>
            <person name="Novak L.V.F."/>
            <person name="Treitli S.C."/>
            <person name="Pyrih J."/>
            <person name="Halakuc P."/>
            <person name="Pipaliya S.V."/>
            <person name="Vacek V."/>
            <person name="Brzon O."/>
            <person name="Soukal P."/>
            <person name="Eme L."/>
            <person name="Dacks J.B."/>
            <person name="Karnkowska A."/>
            <person name="Elias M."/>
            <person name="Hampl V."/>
        </authorList>
    </citation>
    <scope>NUCLEOTIDE SEQUENCE</scope>
    <source>
        <strain evidence="4">RCP-MX</strain>
    </source>
</reference>
<comment type="caution">
    <text evidence="4">The sequence shown here is derived from an EMBL/GenBank/DDBJ whole genome shotgun (WGS) entry which is preliminary data.</text>
</comment>
<evidence type="ECO:0000256" key="1">
    <source>
        <dbReference type="SAM" id="MobiDB-lite"/>
    </source>
</evidence>
<protein>
    <recommendedName>
        <fullName evidence="3">Integrase zinc-binding domain-containing protein</fullName>
    </recommendedName>
</protein>
<dbReference type="InterPro" id="IPR041588">
    <property type="entry name" value="Integrase_H2C2"/>
</dbReference>
<feature type="domain" description="Integrase zinc-binding" evidence="3">
    <location>
        <begin position="21"/>
        <end position="75"/>
    </location>
</feature>
<gene>
    <name evidence="4" type="ORF">PAPYR_7619</name>
</gene>
<dbReference type="Proteomes" id="UP001141327">
    <property type="component" value="Unassembled WGS sequence"/>
</dbReference>
<feature type="transmembrane region" description="Helical" evidence="2">
    <location>
        <begin position="298"/>
        <end position="320"/>
    </location>
</feature>
<feature type="compositionally biased region" description="Basic residues" evidence="1">
    <location>
        <begin position="16"/>
        <end position="25"/>
    </location>
</feature>
<keyword evidence="2" id="KW-0812">Transmembrane</keyword>
<organism evidence="4 5">
    <name type="scientific">Paratrimastix pyriformis</name>
    <dbReference type="NCBI Taxonomy" id="342808"/>
    <lineage>
        <taxon>Eukaryota</taxon>
        <taxon>Metamonada</taxon>
        <taxon>Preaxostyla</taxon>
        <taxon>Paratrimastigidae</taxon>
        <taxon>Paratrimastix</taxon>
    </lineage>
</organism>
<dbReference type="InterPro" id="IPR052160">
    <property type="entry name" value="Gypsy_RT_Integrase-like"/>
</dbReference>
<dbReference type="EMBL" id="JAPMOS010000056">
    <property type="protein sequence ID" value="KAJ4456981.1"/>
    <property type="molecule type" value="Genomic_DNA"/>
</dbReference>
<feature type="region of interest" description="Disordered" evidence="1">
    <location>
        <begin position="1"/>
        <end position="37"/>
    </location>
</feature>
<evidence type="ECO:0000313" key="5">
    <source>
        <dbReference type="Proteomes" id="UP001141327"/>
    </source>
</evidence>
<evidence type="ECO:0000256" key="2">
    <source>
        <dbReference type="SAM" id="Phobius"/>
    </source>
</evidence>
<evidence type="ECO:0000313" key="4">
    <source>
        <dbReference type="EMBL" id="KAJ4456981.1"/>
    </source>
</evidence>
<name>A0ABQ8UEX5_9EUKA</name>